<evidence type="ECO:0000313" key="1">
    <source>
        <dbReference type="EMBL" id="MFC6096966.1"/>
    </source>
</evidence>
<name>A0ABW1PMV5_9FLAO</name>
<keyword evidence="2" id="KW-1185">Reference proteome</keyword>
<protein>
    <recommendedName>
        <fullName evidence="3">DUF4251 domain-containing protein</fullName>
    </recommendedName>
</protein>
<dbReference type="EMBL" id="JBHSQB010000007">
    <property type="protein sequence ID" value="MFC6096966.1"/>
    <property type="molecule type" value="Genomic_DNA"/>
</dbReference>
<accession>A0ABW1PMV5</accession>
<gene>
    <name evidence="1" type="ORF">ACFPVY_09950</name>
</gene>
<reference evidence="2" key="1">
    <citation type="journal article" date="2019" name="Int. J. Syst. Evol. Microbiol.">
        <title>The Global Catalogue of Microorganisms (GCM) 10K type strain sequencing project: providing services to taxonomists for standard genome sequencing and annotation.</title>
        <authorList>
            <consortium name="The Broad Institute Genomics Platform"/>
            <consortium name="The Broad Institute Genome Sequencing Center for Infectious Disease"/>
            <person name="Wu L."/>
            <person name="Ma J."/>
        </authorList>
    </citation>
    <scope>NUCLEOTIDE SEQUENCE [LARGE SCALE GENOMIC DNA]</scope>
    <source>
        <strain evidence="2">CCUG 49679</strain>
    </source>
</reference>
<dbReference type="PROSITE" id="PS51257">
    <property type="entry name" value="PROKAR_LIPOPROTEIN"/>
    <property type="match status" value="1"/>
</dbReference>
<proteinExistence type="predicted"/>
<comment type="caution">
    <text evidence="1">The sequence shown here is derived from an EMBL/GenBank/DDBJ whole genome shotgun (WGS) entry which is preliminary data.</text>
</comment>
<sequence>MKTVSILLCFVFFSCASSDFRKKDMLEINQKMNVEIQNQPTNIGGVDFLELFGISHKATDVKLSFDDSGDLRIVYNNPDFKKPQQQVFKGKLKKKYFEIYFEKKKVFFPPVYCKTKIDRLRIAIAKDSTLFTQKFYESSSMFLLMAGGTSYNSYNRFAINTSLKK</sequence>
<dbReference type="RefSeq" id="WP_379791839.1">
    <property type="nucleotide sequence ID" value="NZ_JBHSQB010000007.1"/>
</dbReference>
<evidence type="ECO:0000313" key="2">
    <source>
        <dbReference type="Proteomes" id="UP001596287"/>
    </source>
</evidence>
<dbReference type="Proteomes" id="UP001596287">
    <property type="component" value="Unassembled WGS sequence"/>
</dbReference>
<organism evidence="1 2">
    <name type="scientific">Flavobacterium qiangtangense</name>
    <dbReference type="NCBI Taxonomy" id="1442595"/>
    <lineage>
        <taxon>Bacteria</taxon>
        <taxon>Pseudomonadati</taxon>
        <taxon>Bacteroidota</taxon>
        <taxon>Flavobacteriia</taxon>
        <taxon>Flavobacteriales</taxon>
        <taxon>Flavobacteriaceae</taxon>
        <taxon>Flavobacterium</taxon>
    </lineage>
</organism>
<evidence type="ECO:0008006" key="3">
    <source>
        <dbReference type="Google" id="ProtNLM"/>
    </source>
</evidence>